<keyword evidence="1" id="KW-0418">Kinase</keyword>
<dbReference type="Gene3D" id="3.40.50.300">
    <property type="entry name" value="P-loop containing nucleotide triphosphate hydrolases"/>
    <property type="match status" value="1"/>
</dbReference>
<organism evidence="1 2">
    <name type="scientific">Micromonospora pattaloongensis</name>
    <dbReference type="NCBI Taxonomy" id="405436"/>
    <lineage>
        <taxon>Bacteria</taxon>
        <taxon>Bacillati</taxon>
        <taxon>Actinomycetota</taxon>
        <taxon>Actinomycetes</taxon>
        <taxon>Micromonosporales</taxon>
        <taxon>Micromonosporaceae</taxon>
        <taxon>Micromonospora</taxon>
    </lineage>
</organism>
<evidence type="ECO:0000313" key="1">
    <source>
        <dbReference type="EMBL" id="SDZ41253.1"/>
    </source>
</evidence>
<keyword evidence="2" id="KW-1185">Reference proteome</keyword>
<sequence>MTVERYADLARQVLARPPRLGRTRLVAVDGPSGAGKTVFATRLVAALDGAPVVHSDDLLAGWDDQFTFWSRLAEWVLGPLRAGGLARYRRYDWHRREFGPQWTELPPAPVVLLEGVSVARAEIRPELTLAVLVTAPSGLRLARALARDGVTIRPYLENWRRGEDLHFRADATAEHADLLVDGAPETPHDPAVEYVRIDPAWTSRGGCGRIGG</sequence>
<dbReference type="AlphaFoldDB" id="A0A1H3ST30"/>
<gene>
    <name evidence="1" type="ORF">SAMN05444365_11420</name>
</gene>
<name>A0A1H3ST30_9ACTN</name>
<dbReference type="RefSeq" id="WP_091562102.1">
    <property type="nucleotide sequence ID" value="NZ_FNPH01000014.1"/>
</dbReference>
<dbReference type="InterPro" id="IPR027417">
    <property type="entry name" value="P-loop_NTPase"/>
</dbReference>
<dbReference type="Proteomes" id="UP000242415">
    <property type="component" value="Unassembled WGS sequence"/>
</dbReference>
<dbReference type="GO" id="GO:0016301">
    <property type="term" value="F:kinase activity"/>
    <property type="evidence" value="ECO:0007669"/>
    <property type="project" value="UniProtKB-KW"/>
</dbReference>
<dbReference type="SUPFAM" id="SSF52540">
    <property type="entry name" value="P-loop containing nucleoside triphosphate hydrolases"/>
    <property type="match status" value="1"/>
</dbReference>
<accession>A0A1H3ST30</accession>
<proteinExistence type="predicted"/>
<evidence type="ECO:0000313" key="2">
    <source>
        <dbReference type="Proteomes" id="UP000242415"/>
    </source>
</evidence>
<dbReference type="OrthoDB" id="3237545at2"/>
<keyword evidence="1" id="KW-0808">Transferase</keyword>
<dbReference type="STRING" id="405436.SAMN05444365_11420"/>
<protein>
    <submittedName>
        <fullName evidence="1">Uridine kinase</fullName>
    </submittedName>
</protein>
<reference evidence="2" key="1">
    <citation type="submission" date="2016-10" db="EMBL/GenBank/DDBJ databases">
        <authorList>
            <person name="Varghese N."/>
            <person name="Submissions S."/>
        </authorList>
    </citation>
    <scope>NUCLEOTIDE SEQUENCE [LARGE SCALE GENOMIC DNA]</scope>
    <source>
        <strain evidence="2">DSM 45245</strain>
    </source>
</reference>
<dbReference type="EMBL" id="FNPH01000014">
    <property type="protein sequence ID" value="SDZ41253.1"/>
    <property type="molecule type" value="Genomic_DNA"/>
</dbReference>